<dbReference type="PROSITE" id="PS50228">
    <property type="entry name" value="SUEL_LECTIN"/>
    <property type="match status" value="1"/>
</dbReference>
<evidence type="ECO:0000313" key="2">
    <source>
        <dbReference type="EMBL" id="EDO33864.1"/>
    </source>
</evidence>
<dbReference type="InterPro" id="IPR043159">
    <property type="entry name" value="Lectin_gal-bd_sf"/>
</dbReference>
<dbReference type="InParanoid" id="A7SR04"/>
<dbReference type="STRING" id="45351.A7SR04"/>
<feature type="non-terminal residue" evidence="2">
    <location>
        <position position="96"/>
    </location>
</feature>
<accession>A7SR04</accession>
<dbReference type="PANTHER" id="PTHR46780">
    <property type="entry name" value="PROTEIN EVA-1"/>
    <property type="match status" value="1"/>
</dbReference>
<feature type="non-terminal residue" evidence="2">
    <location>
        <position position="1"/>
    </location>
</feature>
<dbReference type="GO" id="GO:0030246">
    <property type="term" value="F:carbohydrate binding"/>
    <property type="evidence" value="ECO:0007669"/>
    <property type="project" value="InterPro"/>
</dbReference>
<proteinExistence type="predicted"/>
<reference evidence="2 3" key="1">
    <citation type="journal article" date="2007" name="Science">
        <title>Sea anemone genome reveals ancestral eumetazoan gene repertoire and genomic organization.</title>
        <authorList>
            <person name="Putnam N.H."/>
            <person name="Srivastava M."/>
            <person name="Hellsten U."/>
            <person name="Dirks B."/>
            <person name="Chapman J."/>
            <person name="Salamov A."/>
            <person name="Terry A."/>
            <person name="Shapiro H."/>
            <person name="Lindquist E."/>
            <person name="Kapitonov V.V."/>
            <person name="Jurka J."/>
            <person name="Genikhovich G."/>
            <person name="Grigoriev I.V."/>
            <person name="Lucas S.M."/>
            <person name="Steele R.E."/>
            <person name="Finnerty J.R."/>
            <person name="Technau U."/>
            <person name="Martindale M.Q."/>
            <person name="Rokhsar D.S."/>
        </authorList>
    </citation>
    <scope>NUCLEOTIDE SEQUENCE [LARGE SCALE GENOMIC DNA]</scope>
    <source>
        <strain evidence="3">CH2 X CH6</strain>
    </source>
</reference>
<dbReference type="InterPro" id="IPR000922">
    <property type="entry name" value="Lectin_gal-bd_dom"/>
</dbReference>
<protein>
    <recommendedName>
        <fullName evidence="1">SUEL-type lectin domain-containing protein</fullName>
    </recommendedName>
</protein>
<organism evidence="2 3">
    <name type="scientific">Nematostella vectensis</name>
    <name type="common">Starlet sea anemone</name>
    <dbReference type="NCBI Taxonomy" id="45351"/>
    <lineage>
        <taxon>Eukaryota</taxon>
        <taxon>Metazoa</taxon>
        <taxon>Cnidaria</taxon>
        <taxon>Anthozoa</taxon>
        <taxon>Hexacorallia</taxon>
        <taxon>Actiniaria</taxon>
        <taxon>Edwardsiidae</taxon>
        <taxon>Nematostella</taxon>
    </lineage>
</organism>
<dbReference type="KEGG" id="nve:5505105"/>
<dbReference type="PhylomeDB" id="A7SR04"/>
<dbReference type="Gene3D" id="2.60.120.740">
    <property type="match status" value="1"/>
</dbReference>
<gene>
    <name evidence="2" type="ORF">NEMVEDRAFT_v1g18799</name>
</gene>
<dbReference type="EMBL" id="DS469753">
    <property type="protein sequence ID" value="EDO33864.1"/>
    <property type="molecule type" value="Genomic_DNA"/>
</dbReference>
<feature type="domain" description="SUEL-type lectin" evidence="1">
    <location>
        <begin position="5"/>
        <end position="96"/>
    </location>
</feature>
<evidence type="ECO:0000259" key="1">
    <source>
        <dbReference type="PROSITE" id="PS50228"/>
    </source>
</evidence>
<dbReference type="Pfam" id="PF02140">
    <property type="entry name" value="SUEL_Lectin"/>
    <property type="match status" value="1"/>
</dbReference>
<dbReference type="AlphaFoldDB" id="A7SR04"/>
<dbReference type="Proteomes" id="UP000001593">
    <property type="component" value="Unassembled WGS sequence"/>
</dbReference>
<dbReference type="eggNOG" id="KOG4729">
    <property type="taxonomic scope" value="Eukaryota"/>
</dbReference>
<sequence length="96" mass="10575">KSEYACQGSKARLRCKAGSSTVIEILNANYGRTQSGSAVCPHKNATNTRCVGKQAFAKIPKKCNGKPRCNVIIDETFFTEDPCPGTFKYLHVIFRC</sequence>
<evidence type="ECO:0000313" key="3">
    <source>
        <dbReference type="Proteomes" id="UP000001593"/>
    </source>
</evidence>
<name>A7SR04_NEMVE</name>
<dbReference type="CDD" id="cd22826">
    <property type="entry name" value="Gal_Rha_Lectin_LPHNs"/>
    <property type="match status" value="1"/>
</dbReference>
<dbReference type="HOGENOM" id="CLU_143201_2_0_1"/>
<keyword evidence="3" id="KW-1185">Reference proteome</keyword>
<dbReference type="OMA" id="REATHIM"/>